<evidence type="ECO:0000256" key="1">
    <source>
        <dbReference type="ARBA" id="ARBA00012771"/>
    </source>
</evidence>
<keyword evidence="2" id="KW-0489">Methyltransferase</keyword>
<dbReference type="Pfam" id="PF05175">
    <property type="entry name" value="MTS"/>
    <property type="match status" value="1"/>
</dbReference>
<keyword evidence="8" id="KW-1185">Reference proteome</keyword>
<dbReference type="InterPro" id="IPR004556">
    <property type="entry name" value="HemK-like"/>
</dbReference>
<evidence type="ECO:0000256" key="2">
    <source>
        <dbReference type="ARBA" id="ARBA00022603"/>
    </source>
</evidence>
<keyword evidence="3" id="KW-0808">Transferase</keyword>
<dbReference type="NCBIfam" id="TIGR03704">
    <property type="entry name" value="PrmC_rel_meth"/>
    <property type="match status" value="1"/>
</dbReference>
<dbReference type="EC" id="2.1.1.297" evidence="1"/>
<evidence type="ECO:0000313" key="7">
    <source>
        <dbReference type="EMBL" id="RLQ81053.1"/>
    </source>
</evidence>
<dbReference type="InterPro" id="IPR007848">
    <property type="entry name" value="Small_mtfrase_dom"/>
</dbReference>
<evidence type="ECO:0000259" key="6">
    <source>
        <dbReference type="Pfam" id="PF05175"/>
    </source>
</evidence>
<reference evidence="7 8" key="1">
    <citation type="submission" date="2018-10" db="EMBL/GenBank/DDBJ databases">
        <authorList>
            <person name="Li J."/>
        </authorList>
    </citation>
    <scope>NUCLEOTIDE SEQUENCE [LARGE SCALE GENOMIC DNA]</scope>
    <source>
        <strain evidence="7 8">ZD1-4</strain>
    </source>
</reference>
<dbReference type="Gene3D" id="3.40.50.150">
    <property type="entry name" value="Vaccinia Virus protein VP39"/>
    <property type="match status" value="1"/>
</dbReference>
<comment type="catalytic activity">
    <reaction evidence="5">
        <text>L-glutaminyl-[peptide chain release factor] + S-adenosyl-L-methionine = N(5)-methyl-L-glutaminyl-[peptide chain release factor] + S-adenosyl-L-homocysteine + H(+)</text>
        <dbReference type="Rhea" id="RHEA:42896"/>
        <dbReference type="Rhea" id="RHEA-COMP:10271"/>
        <dbReference type="Rhea" id="RHEA-COMP:10272"/>
        <dbReference type="ChEBI" id="CHEBI:15378"/>
        <dbReference type="ChEBI" id="CHEBI:30011"/>
        <dbReference type="ChEBI" id="CHEBI:57856"/>
        <dbReference type="ChEBI" id="CHEBI:59789"/>
        <dbReference type="ChEBI" id="CHEBI:61891"/>
        <dbReference type="EC" id="2.1.1.297"/>
    </reaction>
</comment>
<dbReference type="PANTHER" id="PTHR18895">
    <property type="entry name" value="HEMK METHYLTRANSFERASE"/>
    <property type="match status" value="1"/>
</dbReference>
<dbReference type="GO" id="GO:0032259">
    <property type="term" value="P:methylation"/>
    <property type="evidence" value="ECO:0007669"/>
    <property type="project" value="UniProtKB-KW"/>
</dbReference>
<gene>
    <name evidence="7" type="ORF">D9V28_15000</name>
</gene>
<feature type="domain" description="Methyltransferase small" evidence="6">
    <location>
        <begin position="69"/>
        <end position="200"/>
    </location>
</feature>
<dbReference type="SUPFAM" id="SSF53335">
    <property type="entry name" value="S-adenosyl-L-methionine-dependent methyltransferases"/>
    <property type="match status" value="1"/>
</dbReference>
<dbReference type="InterPro" id="IPR050320">
    <property type="entry name" value="N5-glutamine_MTase"/>
</dbReference>
<evidence type="ECO:0000256" key="5">
    <source>
        <dbReference type="ARBA" id="ARBA00048391"/>
    </source>
</evidence>
<dbReference type="NCBIfam" id="TIGR00536">
    <property type="entry name" value="hemK_fam"/>
    <property type="match status" value="1"/>
</dbReference>
<dbReference type="RefSeq" id="WP_121660528.1">
    <property type="nucleotide sequence ID" value="NZ_BMEK01000004.1"/>
</dbReference>
<dbReference type="OrthoDB" id="9800643at2"/>
<dbReference type="AlphaFoldDB" id="A0A3L7IS98"/>
<accession>A0A3L7IS98</accession>
<dbReference type="GO" id="GO:0102559">
    <property type="term" value="F:peptide chain release factor N(5)-glutamine methyltransferase activity"/>
    <property type="evidence" value="ECO:0007669"/>
    <property type="project" value="UniProtKB-EC"/>
</dbReference>
<dbReference type="InterPro" id="IPR022446">
    <property type="entry name" value="MeTrfrase_put"/>
</dbReference>
<name>A0A3L7IS98_9MICO</name>
<evidence type="ECO:0000313" key="8">
    <source>
        <dbReference type="Proteomes" id="UP000282460"/>
    </source>
</evidence>
<dbReference type="CDD" id="cd02440">
    <property type="entry name" value="AdoMet_MTases"/>
    <property type="match status" value="1"/>
</dbReference>
<evidence type="ECO:0000256" key="3">
    <source>
        <dbReference type="ARBA" id="ARBA00022679"/>
    </source>
</evidence>
<comment type="caution">
    <text evidence="7">The sequence shown here is derived from an EMBL/GenBank/DDBJ whole genome shotgun (WGS) entry which is preliminary data.</text>
</comment>
<sequence length="263" mass="28061">MSAGVQAAGRGVEATDRLRRAGSVFAADEARLLLEAAGDASEFETLVLRRIAGEPLEYILGWAEFCDLRIRVQPGVFVPRKRTEFLVERAAALASQRRHPLVIDVCCGSGAIGAALLTRVEGIEVHATDIDPAAVACARENLGERAVVAVGDLFAGLPTDLLGRVDVIVANAPYVPSAEIDLMPREARLHESRLSLDGGGDGLALHRRISADAVEWLAPGGQLLIETSERQAERTALSVENAGLDARVEHSEEFDATLVIGTR</sequence>
<dbReference type="Gene3D" id="1.10.8.10">
    <property type="entry name" value="DNA helicase RuvA subunit, C-terminal domain"/>
    <property type="match status" value="1"/>
</dbReference>
<dbReference type="PANTHER" id="PTHR18895:SF74">
    <property type="entry name" value="MTRF1L RELEASE FACTOR GLUTAMINE METHYLTRANSFERASE"/>
    <property type="match status" value="1"/>
</dbReference>
<dbReference type="EMBL" id="RCWJ01000005">
    <property type="protein sequence ID" value="RLQ81053.1"/>
    <property type="molecule type" value="Genomic_DNA"/>
</dbReference>
<dbReference type="InterPro" id="IPR029063">
    <property type="entry name" value="SAM-dependent_MTases_sf"/>
</dbReference>
<dbReference type="Proteomes" id="UP000282460">
    <property type="component" value="Unassembled WGS sequence"/>
</dbReference>
<organism evidence="7 8">
    <name type="scientific">Mycetocola zhadangensis</name>
    <dbReference type="NCBI Taxonomy" id="1164595"/>
    <lineage>
        <taxon>Bacteria</taxon>
        <taxon>Bacillati</taxon>
        <taxon>Actinomycetota</taxon>
        <taxon>Actinomycetes</taxon>
        <taxon>Micrococcales</taxon>
        <taxon>Microbacteriaceae</taxon>
        <taxon>Mycetocola</taxon>
    </lineage>
</organism>
<proteinExistence type="predicted"/>
<protein>
    <recommendedName>
        <fullName evidence="1">peptide chain release factor N(5)-glutamine methyltransferase</fullName>
        <ecNumber evidence="1">2.1.1.297</ecNumber>
    </recommendedName>
</protein>
<evidence type="ECO:0000256" key="4">
    <source>
        <dbReference type="ARBA" id="ARBA00022691"/>
    </source>
</evidence>
<keyword evidence="4" id="KW-0949">S-adenosyl-L-methionine</keyword>